<keyword evidence="9 13" id="KW-0779">Telomere</keyword>
<evidence type="ECO:0000256" key="6">
    <source>
        <dbReference type="ARBA" id="ARBA00022695"/>
    </source>
</evidence>
<protein>
    <recommendedName>
        <fullName evidence="3 13">Telomerase reverse transcriptase</fullName>
        <ecNumber evidence="2 13">2.7.7.49</ecNumber>
    </recommendedName>
    <alternativeName>
        <fullName evidence="13">Telomerase catalytic subunit</fullName>
    </alternativeName>
</protein>
<keyword evidence="11 13" id="KW-0539">Nucleus</keyword>
<comment type="subcellular location">
    <subcellularLocation>
        <location evidence="13">Nucleus</location>
    </subcellularLocation>
    <subcellularLocation>
        <location evidence="13">Chromosome</location>
        <location evidence="13">Telomere</location>
    </subcellularLocation>
</comment>
<keyword evidence="10 13" id="KW-0695">RNA-directed DNA polymerase</keyword>
<keyword evidence="6 13" id="KW-0548">Nucleotidyltransferase</keyword>
<evidence type="ECO:0000256" key="9">
    <source>
        <dbReference type="ARBA" id="ARBA00022895"/>
    </source>
</evidence>
<dbReference type="InterPro" id="IPR003545">
    <property type="entry name" value="Telomerase_RT"/>
</dbReference>
<dbReference type="SUPFAM" id="SSF56672">
    <property type="entry name" value="DNA/RNA polymerases"/>
    <property type="match status" value="1"/>
</dbReference>
<dbReference type="RefSeq" id="XP_458163.2">
    <property type="nucleotide sequence ID" value="XM_458163.1"/>
</dbReference>
<name>Q6BUF6_DEBHA</name>
<dbReference type="KEGG" id="dha:DEHA2C11044g"/>
<dbReference type="OMA" id="CYDSIPR"/>
<dbReference type="GO" id="GO:0000781">
    <property type="term" value="C:chromosome, telomeric region"/>
    <property type="evidence" value="ECO:0007669"/>
    <property type="project" value="UniProtKB-SubCell"/>
</dbReference>
<dbReference type="GO" id="GO:0042162">
    <property type="term" value="F:telomeric DNA binding"/>
    <property type="evidence" value="ECO:0007669"/>
    <property type="project" value="TreeGrafter"/>
</dbReference>
<dbReference type="VEuPathDB" id="FungiDB:DEHA2C11044g"/>
<organism evidence="15 16">
    <name type="scientific">Debaryomyces hansenii (strain ATCC 36239 / CBS 767 / BCRC 21394 / JCM 1990 / NBRC 0083 / IGC 2968)</name>
    <name type="common">Yeast</name>
    <name type="synonym">Torulaspora hansenii</name>
    <dbReference type="NCBI Taxonomy" id="284592"/>
    <lineage>
        <taxon>Eukaryota</taxon>
        <taxon>Fungi</taxon>
        <taxon>Dikarya</taxon>
        <taxon>Ascomycota</taxon>
        <taxon>Saccharomycotina</taxon>
        <taxon>Pichiomycetes</taxon>
        <taxon>Debaryomycetaceae</taxon>
        <taxon>Debaryomyces</taxon>
    </lineage>
</organism>
<dbReference type="GO" id="GO:0000333">
    <property type="term" value="C:telomerase catalytic core complex"/>
    <property type="evidence" value="ECO:0007669"/>
    <property type="project" value="TreeGrafter"/>
</dbReference>
<comment type="function">
    <text evidence="13">Telomerase is a ribonucleoprotein enzyme essential for the replication of chromosome termini in most eukaryotes. It elongates telomeres. It is a reverse transcriptase that adds simple sequence repeats to chromosome ends by copying a template sequence within the RNA component of the enzyme.</text>
</comment>
<evidence type="ECO:0000256" key="1">
    <source>
        <dbReference type="ARBA" id="ARBA00008001"/>
    </source>
</evidence>
<evidence type="ECO:0000256" key="5">
    <source>
        <dbReference type="ARBA" id="ARBA00022679"/>
    </source>
</evidence>
<dbReference type="InterPro" id="IPR021891">
    <property type="entry name" value="Telomerase_RBD"/>
</dbReference>
<dbReference type="GO" id="GO:0007004">
    <property type="term" value="P:telomere maintenance via telomerase"/>
    <property type="evidence" value="ECO:0007669"/>
    <property type="project" value="TreeGrafter"/>
</dbReference>
<dbReference type="SMART" id="SM00975">
    <property type="entry name" value="Telomerase_RBD"/>
    <property type="match status" value="1"/>
</dbReference>
<dbReference type="EC" id="2.7.7.49" evidence="2 13"/>
<dbReference type="Pfam" id="PF00078">
    <property type="entry name" value="RVT_1"/>
    <property type="match status" value="1"/>
</dbReference>
<accession>Q6BUF6</accession>
<evidence type="ECO:0000256" key="7">
    <source>
        <dbReference type="ARBA" id="ARBA00022723"/>
    </source>
</evidence>
<evidence type="ECO:0000256" key="4">
    <source>
        <dbReference type="ARBA" id="ARBA00022454"/>
    </source>
</evidence>
<dbReference type="PROSITE" id="PS50878">
    <property type="entry name" value="RT_POL"/>
    <property type="match status" value="1"/>
</dbReference>
<keyword evidence="7 13" id="KW-0479">Metal-binding</keyword>
<dbReference type="EMBL" id="CR382135">
    <property type="protein sequence ID" value="CAG86234.2"/>
    <property type="molecule type" value="Genomic_DNA"/>
</dbReference>
<evidence type="ECO:0000313" key="15">
    <source>
        <dbReference type="EMBL" id="CAG86234.2"/>
    </source>
</evidence>
<sequence length="894" mass="105199">MENGQSFIDYLICKYPELDAKLLLKSSVFEKSDEYLRLLHESIIVEETVATHEDYNYRYHLFEANSHVELVDSVIAHLIRENSSNTLVNGYHDPSSNSVWGSKIFNPYVSFQVNFLKNESWNRLFNRIGKIRFLNLVLTTKCFIKISDVNYMQLFGLLPSFKSKISESLSKSRMLYKNQTKVINSLRFFSDEPLDLIEDIVPRETFKYRRNLPKKFRPLKRLCNQIIHNDSKCNYSSIYKEICTSFQPKTIKTNFDYVTEISVVIRFVLIVTGKIFPLNTWGTPKNKSEVIKKIVRFIKAGKNDKFLKDQLISSIQLSHIYWLGKTSEITSKQDYKLRVSLFSSFMEWFLSVYICKLVGSFWYVTEVSHGILSKDILHYPHNEWKRITNKWLNDYVKNYLVETTVSVEFNETSAFKKYNIGRLRLLPKSNDFRALCIPIKQIIGSNNLNKKEKETQKFQYLNHMNNNIRPIRELLLQKERDKLRLDKKSHPRCFSLRDIAHNICLFKHDLINKYTHIPKLFMLKFDMKHCFDNVSQDRILKSVEELFAEDSSDKVYYIRQFVESSVFKQELKKQRYVIKNESNVQEYNILEGQCSNFQFNRSPKIIVDKAKTFRFRKSQVLETVREHVFHSTMVSPNNTEKYFRRTKGVFQGLPLSATLCNLVYNSLVDENFQFLLNDNSDSILLRLVDDFLVISTDRSQCQKVYDIVLGQEFQSSGAFVNTSKTYWAETTMDLEDSIKFVGLKINPSTLEISPDADSNSSFISLSKYKSFKSVYLYLQWCYKVRLADHFIKLELVSFKAALKNIAIILNAIIESYYVHFKEILMRSGEFDEQPFQEFLLSLLHMTLRKYQLVNPNKAGMEEISTMFRKVIISKLSKNSVFQNTNSWLENSRML</sequence>
<keyword evidence="16" id="KW-1185">Reference proteome</keyword>
<dbReference type="STRING" id="284592.Q6BUF6"/>
<keyword evidence="4 13" id="KW-0158">Chromosome</keyword>
<keyword evidence="8 13" id="KW-0460">Magnesium</keyword>
<evidence type="ECO:0000313" key="16">
    <source>
        <dbReference type="Proteomes" id="UP000000599"/>
    </source>
</evidence>
<gene>
    <name evidence="15" type="ordered locus">DEHA2C11044g</name>
</gene>
<dbReference type="OrthoDB" id="289721at2759"/>
<dbReference type="InterPro" id="IPR000477">
    <property type="entry name" value="RT_dom"/>
</dbReference>
<dbReference type="FunCoup" id="Q6BUF6">
    <property type="interactions" value="332"/>
</dbReference>
<evidence type="ECO:0000256" key="3">
    <source>
        <dbReference type="ARBA" id="ARBA00016182"/>
    </source>
</evidence>
<evidence type="ECO:0000256" key="12">
    <source>
        <dbReference type="ARBA" id="ARBA00048173"/>
    </source>
</evidence>
<dbReference type="PANTHER" id="PTHR12066">
    <property type="entry name" value="TELOMERASE REVERSE TRANSCRIPTASE"/>
    <property type="match status" value="1"/>
</dbReference>
<dbReference type="HOGENOM" id="CLU_012565_0_0_1"/>
<feature type="domain" description="Reverse transcriptase" evidence="14">
    <location>
        <begin position="407"/>
        <end position="745"/>
    </location>
</feature>
<evidence type="ECO:0000256" key="10">
    <source>
        <dbReference type="ARBA" id="ARBA00022918"/>
    </source>
</evidence>
<dbReference type="CDD" id="cd01648">
    <property type="entry name" value="TERT"/>
    <property type="match status" value="1"/>
</dbReference>
<dbReference type="InParanoid" id="Q6BUF6"/>
<dbReference type="AlphaFoldDB" id="Q6BUF6"/>
<dbReference type="Gene3D" id="3.30.70.2630">
    <property type="match status" value="1"/>
</dbReference>
<evidence type="ECO:0000256" key="11">
    <source>
        <dbReference type="ARBA" id="ARBA00023242"/>
    </source>
</evidence>
<keyword evidence="5 13" id="KW-0808">Transferase</keyword>
<dbReference type="Gene3D" id="1.10.132.70">
    <property type="match status" value="1"/>
</dbReference>
<dbReference type="Pfam" id="PF12009">
    <property type="entry name" value="Telomerase_RBD"/>
    <property type="match status" value="1"/>
</dbReference>
<evidence type="ECO:0000256" key="13">
    <source>
        <dbReference type="RuleBase" id="RU365061"/>
    </source>
</evidence>
<dbReference type="PANTHER" id="PTHR12066:SF0">
    <property type="entry name" value="TELOMERASE REVERSE TRANSCRIPTASE"/>
    <property type="match status" value="1"/>
</dbReference>
<comment type="similarity">
    <text evidence="1 13">Belongs to the reverse transcriptase family. Telomerase subfamily.</text>
</comment>
<dbReference type="eggNOG" id="KOG1005">
    <property type="taxonomic scope" value="Eukaryota"/>
</dbReference>
<proteinExistence type="inferred from homology"/>
<evidence type="ECO:0000256" key="2">
    <source>
        <dbReference type="ARBA" id="ARBA00012493"/>
    </source>
</evidence>
<dbReference type="PRINTS" id="PR01365">
    <property type="entry name" value="TELOMERASERT"/>
</dbReference>
<evidence type="ECO:0000259" key="14">
    <source>
        <dbReference type="PROSITE" id="PS50878"/>
    </source>
</evidence>
<reference evidence="15 16" key="1">
    <citation type="journal article" date="2004" name="Nature">
        <title>Genome evolution in yeasts.</title>
        <authorList>
            <consortium name="Genolevures"/>
            <person name="Dujon B."/>
            <person name="Sherman D."/>
            <person name="Fischer G."/>
            <person name="Durrens P."/>
            <person name="Casaregola S."/>
            <person name="Lafontaine I."/>
            <person name="de Montigny J."/>
            <person name="Marck C."/>
            <person name="Neuveglise C."/>
            <person name="Talla E."/>
            <person name="Goffard N."/>
            <person name="Frangeul L."/>
            <person name="Aigle M."/>
            <person name="Anthouard V."/>
            <person name="Babour A."/>
            <person name="Barbe V."/>
            <person name="Barnay S."/>
            <person name="Blanchin S."/>
            <person name="Beckerich J.M."/>
            <person name="Beyne E."/>
            <person name="Bleykasten C."/>
            <person name="Boisrame A."/>
            <person name="Boyer J."/>
            <person name="Cattolico L."/>
            <person name="Confanioleri F."/>
            <person name="de Daruvar A."/>
            <person name="Despons L."/>
            <person name="Fabre E."/>
            <person name="Fairhead C."/>
            <person name="Ferry-Dumazet H."/>
            <person name="Groppi A."/>
            <person name="Hantraye F."/>
            <person name="Hennequin C."/>
            <person name="Jauniaux N."/>
            <person name="Joyet P."/>
            <person name="Kachouri R."/>
            <person name="Kerrest A."/>
            <person name="Koszul R."/>
            <person name="Lemaire M."/>
            <person name="Lesur I."/>
            <person name="Ma L."/>
            <person name="Muller H."/>
            <person name="Nicaud J.M."/>
            <person name="Nikolski M."/>
            <person name="Oztas S."/>
            <person name="Ozier-Kalogeropoulos O."/>
            <person name="Pellenz S."/>
            <person name="Potier S."/>
            <person name="Richard G.F."/>
            <person name="Straub M.L."/>
            <person name="Suleau A."/>
            <person name="Swennene D."/>
            <person name="Tekaia F."/>
            <person name="Wesolowski-Louvel M."/>
            <person name="Westhof E."/>
            <person name="Wirth B."/>
            <person name="Zeniou-Meyer M."/>
            <person name="Zivanovic I."/>
            <person name="Bolotin-Fukuhara M."/>
            <person name="Thierry A."/>
            <person name="Bouchier C."/>
            <person name="Caudron B."/>
            <person name="Scarpelli C."/>
            <person name="Gaillardin C."/>
            <person name="Weissenbach J."/>
            <person name="Wincker P."/>
            <person name="Souciet J.L."/>
        </authorList>
    </citation>
    <scope>NUCLEOTIDE SEQUENCE [LARGE SCALE GENOMIC DNA]</scope>
    <source>
        <strain evidence="16">ATCC 36239 / CBS 767 / BCRC 21394 / JCM 1990 / NBRC 0083 / IGC 2968</strain>
    </source>
</reference>
<comment type="catalytic activity">
    <reaction evidence="12 13">
        <text>DNA(n) + a 2'-deoxyribonucleoside 5'-triphosphate = DNA(n+1) + diphosphate</text>
        <dbReference type="Rhea" id="RHEA:22508"/>
        <dbReference type="Rhea" id="RHEA-COMP:17339"/>
        <dbReference type="Rhea" id="RHEA-COMP:17340"/>
        <dbReference type="ChEBI" id="CHEBI:33019"/>
        <dbReference type="ChEBI" id="CHEBI:61560"/>
        <dbReference type="ChEBI" id="CHEBI:173112"/>
        <dbReference type="EC" id="2.7.7.49"/>
    </reaction>
</comment>
<dbReference type="GO" id="GO:0003720">
    <property type="term" value="F:telomerase activity"/>
    <property type="evidence" value="ECO:0007669"/>
    <property type="project" value="InterPro"/>
</dbReference>
<dbReference type="Proteomes" id="UP000000599">
    <property type="component" value="Chromosome C"/>
</dbReference>
<dbReference type="InterPro" id="IPR043502">
    <property type="entry name" value="DNA/RNA_pol_sf"/>
</dbReference>
<dbReference type="GeneID" id="2900160"/>
<evidence type="ECO:0000256" key="8">
    <source>
        <dbReference type="ARBA" id="ARBA00022842"/>
    </source>
</evidence>
<dbReference type="GO" id="GO:0070034">
    <property type="term" value="F:telomerase RNA binding"/>
    <property type="evidence" value="ECO:0007669"/>
    <property type="project" value="TreeGrafter"/>
</dbReference>
<dbReference type="GO" id="GO:0046872">
    <property type="term" value="F:metal ion binding"/>
    <property type="evidence" value="ECO:0007669"/>
    <property type="project" value="UniProtKB-KW"/>
</dbReference>